<accession>A0ABT1QRH1</accession>
<protein>
    <submittedName>
        <fullName evidence="3">GyrI-like domain-containing protein</fullName>
    </submittedName>
</protein>
<evidence type="ECO:0000256" key="1">
    <source>
        <dbReference type="SAM" id="MobiDB-lite"/>
    </source>
</evidence>
<dbReference type="InterPro" id="IPR010499">
    <property type="entry name" value="AraC_E-bd"/>
</dbReference>
<evidence type="ECO:0000313" key="3">
    <source>
        <dbReference type="EMBL" id="MCQ4164856.1"/>
    </source>
</evidence>
<dbReference type="EMBL" id="JANFQO010000006">
    <property type="protein sequence ID" value="MCQ4164856.1"/>
    <property type="molecule type" value="Genomic_DNA"/>
</dbReference>
<reference evidence="3" key="1">
    <citation type="submission" date="2022-07" db="EMBL/GenBank/DDBJ databases">
        <title>Tahibacter sp., a new gammaproteobacterium isolated from the silt sample collected at pig farm.</title>
        <authorList>
            <person name="Chen H."/>
        </authorList>
    </citation>
    <scope>NUCLEOTIDE SEQUENCE</scope>
    <source>
        <strain evidence="3">P2K</strain>
    </source>
</reference>
<dbReference type="Pfam" id="PF06445">
    <property type="entry name" value="GyrI-like"/>
    <property type="match status" value="1"/>
</dbReference>
<dbReference type="SUPFAM" id="SSF55136">
    <property type="entry name" value="Probable bacterial effector-binding domain"/>
    <property type="match status" value="1"/>
</dbReference>
<feature type="region of interest" description="Disordered" evidence="1">
    <location>
        <begin position="136"/>
        <end position="156"/>
    </location>
</feature>
<gene>
    <name evidence="3" type="ORF">NM961_09045</name>
</gene>
<evidence type="ECO:0000313" key="4">
    <source>
        <dbReference type="Proteomes" id="UP001165498"/>
    </source>
</evidence>
<keyword evidence="4" id="KW-1185">Reference proteome</keyword>
<evidence type="ECO:0000259" key="2">
    <source>
        <dbReference type="SMART" id="SM00871"/>
    </source>
</evidence>
<name>A0ABT1QRH1_9GAMM</name>
<sequence>MIDTPQIVQAVPQQVAVIRFTIPREQMPHIMGPAVQELLGAIGAQEAGPAGPLFSHHLRAPDATFDFELGFPVTRPIAPAGRVQPGQLPAGAVARTIYRGGYEDLGGAWGEFMGWIENSGHKPAANLWERYLSGPESGADPAQWQTELNRPLLSAG</sequence>
<dbReference type="InterPro" id="IPR029442">
    <property type="entry name" value="GyrI-like"/>
</dbReference>
<organism evidence="3 4">
    <name type="scientific">Tahibacter harae</name>
    <dbReference type="NCBI Taxonomy" id="2963937"/>
    <lineage>
        <taxon>Bacteria</taxon>
        <taxon>Pseudomonadati</taxon>
        <taxon>Pseudomonadota</taxon>
        <taxon>Gammaproteobacteria</taxon>
        <taxon>Lysobacterales</taxon>
        <taxon>Rhodanobacteraceae</taxon>
        <taxon>Tahibacter</taxon>
    </lineage>
</organism>
<dbReference type="RefSeq" id="WP_255913818.1">
    <property type="nucleotide sequence ID" value="NZ_JANFQO010000006.1"/>
</dbReference>
<dbReference type="Proteomes" id="UP001165498">
    <property type="component" value="Unassembled WGS sequence"/>
</dbReference>
<proteinExistence type="predicted"/>
<dbReference type="SMART" id="SM00871">
    <property type="entry name" value="AraC_E_bind"/>
    <property type="match status" value="1"/>
</dbReference>
<dbReference type="Gene3D" id="3.20.80.10">
    <property type="entry name" value="Regulatory factor, effector binding domain"/>
    <property type="match status" value="1"/>
</dbReference>
<dbReference type="InterPro" id="IPR011256">
    <property type="entry name" value="Reg_factor_effector_dom_sf"/>
</dbReference>
<feature type="domain" description="AraC effector-binding" evidence="2">
    <location>
        <begin position="3"/>
        <end position="153"/>
    </location>
</feature>
<comment type="caution">
    <text evidence="3">The sequence shown here is derived from an EMBL/GenBank/DDBJ whole genome shotgun (WGS) entry which is preliminary data.</text>
</comment>